<feature type="non-terminal residue" evidence="2">
    <location>
        <position position="1"/>
    </location>
</feature>
<gene>
    <name evidence="2" type="ORF">METZ01_LOCUS258966</name>
</gene>
<proteinExistence type="predicted"/>
<sequence>SEIRRYRAGEAVDTTPFFVNMDELVEADAPGGWSFEMSEFIGRYRPTDHADGILRRWLDVTGRLYYRSDEAEEIFDLLGGPFSSGRCIVCHSTNDREIREGEITQNQFRKIDWPEKQLPFTKFTHRPHLDQTCGACHQGEGFAPGITEETYASCHTPEKAGDSCLACHNYHMGRFTLARVTGK</sequence>
<accession>A0A382J3V2</accession>
<dbReference type="AlphaFoldDB" id="A0A382J3V2"/>
<dbReference type="Pfam" id="PF22113">
    <property type="entry name" value="Mtrc-MtrF_II-IV_dom"/>
    <property type="match status" value="1"/>
</dbReference>
<protein>
    <recommendedName>
        <fullName evidence="1">Outer membrane cytochrome MtrC/MtrF-like domain-containing protein</fullName>
    </recommendedName>
</protein>
<evidence type="ECO:0000313" key="2">
    <source>
        <dbReference type="EMBL" id="SVC06112.1"/>
    </source>
</evidence>
<dbReference type="InterPro" id="IPR036280">
    <property type="entry name" value="Multihaem_cyt_sf"/>
</dbReference>
<organism evidence="2">
    <name type="scientific">marine metagenome</name>
    <dbReference type="NCBI Taxonomy" id="408172"/>
    <lineage>
        <taxon>unclassified sequences</taxon>
        <taxon>metagenomes</taxon>
        <taxon>ecological metagenomes</taxon>
    </lineage>
</organism>
<feature type="domain" description="Outer membrane cytochrome MtrC/MtrF-like" evidence="1">
    <location>
        <begin position="74"/>
        <end position="171"/>
    </location>
</feature>
<dbReference type="EMBL" id="UINC01071310">
    <property type="protein sequence ID" value="SVC06112.1"/>
    <property type="molecule type" value="Genomic_DNA"/>
</dbReference>
<evidence type="ECO:0000259" key="1">
    <source>
        <dbReference type="Pfam" id="PF22113"/>
    </source>
</evidence>
<dbReference type="SUPFAM" id="SSF48695">
    <property type="entry name" value="Multiheme cytochromes"/>
    <property type="match status" value="1"/>
</dbReference>
<dbReference type="Gene3D" id="3.90.10.10">
    <property type="entry name" value="Cytochrome C3"/>
    <property type="match status" value="1"/>
</dbReference>
<dbReference type="InterPro" id="IPR054337">
    <property type="entry name" value="Mtrc-MtrF-like_dom_II/IV"/>
</dbReference>
<reference evidence="2" key="1">
    <citation type="submission" date="2018-05" db="EMBL/GenBank/DDBJ databases">
        <authorList>
            <person name="Lanie J.A."/>
            <person name="Ng W.-L."/>
            <person name="Kazmierczak K.M."/>
            <person name="Andrzejewski T.M."/>
            <person name="Davidsen T.M."/>
            <person name="Wayne K.J."/>
            <person name="Tettelin H."/>
            <person name="Glass J.I."/>
            <person name="Rusch D."/>
            <person name="Podicherti R."/>
            <person name="Tsui H.-C.T."/>
            <person name="Winkler M.E."/>
        </authorList>
    </citation>
    <scope>NUCLEOTIDE SEQUENCE</scope>
</reference>
<name>A0A382J3V2_9ZZZZ</name>